<dbReference type="Proteomes" id="UP000812267">
    <property type="component" value="Unassembled WGS sequence"/>
</dbReference>
<dbReference type="InterPro" id="IPR001977">
    <property type="entry name" value="Depp_CoAkinase"/>
</dbReference>
<dbReference type="EC" id="2.7.1.24" evidence="3"/>
<keyword evidence="4" id="KW-1185">Reference proteome</keyword>
<name>A0ABS6DRC8_9MOLU</name>
<organism evidence="3 4">
    <name type="scientific">Mycoplasma zalophidermidis</name>
    <dbReference type="NCBI Taxonomy" id="398174"/>
    <lineage>
        <taxon>Bacteria</taxon>
        <taxon>Bacillati</taxon>
        <taxon>Mycoplasmatota</taxon>
        <taxon>Mollicutes</taxon>
        <taxon>Mycoplasmataceae</taxon>
        <taxon>Mycoplasma</taxon>
    </lineage>
</organism>
<protein>
    <submittedName>
        <fullName evidence="3">Dephospho-CoA kinase</fullName>
        <ecNumber evidence="3">2.7.1.24</ecNumber>
    </submittedName>
</protein>
<dbReference type="Pfam" id="PF01121">
    <property type="entry name" value="CoaE"/>
    <property type="match status" value="1"/>
</dbReference>
<keyword evidence="2" id="KW-0067">ATP-binding</keyword>
<dbReference type="GO" id="GO:0004140">
    <property type="term" value="F:dephospho-CoA kinase activity"/>
    <property type="evidence" value="ECO:0007669"/>
    <property type="project" value="UniProtKB-EC"/>
</dbReference>
<dbReference type="EMBL" id="JAHMHK010000001">
    <property type="protein sequence ID" value="MBU4693563.1"/>
    <property type="molecule type" value="Genomic_DNA"/>
</dbReference>
<keyword evidence="3" id="KW-0808">Transferase</keyword>
<keyword evidence="3" id="KW-0418">Kinase</keyword>
<reference evidence="3" key="1">
    <citation type="submission" date="2021-06" db="EMBL/GenBank/DDBJ databases">
        <title>Novel Mycoplasma species detected in California sea lions (Zalophus californianus) from the USA.</title>
        <authorList>
            <person name="Volokhov D.V."/>
            <person name="Furtak V.A."/>
            <person name="Zagorodnyaya T.A."/>
        </authorList>
    </citation>
    <scope>NUCLEOTIDE SEQUENCE [LARGE SCALE GENOMIC DNA]</scope>
    <source>
        <strain evidence="3">CSL 4779</strain>
    </source>
</reference>
<proteinExistence type="predicted"/>
<gene>
    <name evidence="3" type="ORF">KQ878_01535</name>
</gene>
<sequence length="190" mass="22245">MIAVIGKIGVGKTTFLKNLDIDQERIFYCDEFIAKNYLKNGIFYHEIKEKIGDFLLDEKGVSKSKILWWLDQDKRNIDKLEKIIFPKIFEALKNGKFLIVEIPVLVNKNCNFLTLFSLILCLSTNEQKRQKNLQKRNVDNLTLKQLDGKNNPKKAIKSLFGKKPIVDIYMWNFDSTQQNKKIFEILSLIK</sequence>
<accession>A0ABS6DRC8</accession>
<comment type="caution">
    <text evidence="3">The sequence shown here is derived from an EMBL/GenBank/DDBJ whole genome shotgun (WGS) entry which is preliminary data.</text>
</comment>
<evidence type="ECO:0000313" key="4">
    <source>
        <dbReference type="Proteomes" id="UP000812267"/>
    </source>
</evidence>
<keyword evidence="1" id="KW-0547">Nucleotide-binding</keyword>
<dbReference type="RefSeq" id="WP_216505355.1">
    <property type="nucleotide sequence ID" value="NZ_JAHMHJ010000001.1"/>
</dbReference>
<evidence type="ECO:0000256" key="2">
    <source>
        <dbReference type="ARBA" id="ARBA00022840"/>
    </source>
</evidence>
<evidence type="ECO:0000313" key="3">
    <source>
        <dbReference type="EMBL" id="MBU4693563.1"/>
    </source>
</evidence>
<evidence type="ECO:0000256" key="1">
    <source>
        <dbReference type="ARBA" id="ARBA00022741"/>
    </source>
</evidence>